<feature type="compositionally biased region" description="Gly residues" evidence="1">
    <location>
        <begin position="16"/>
        <end position="28"/>
    </location>
</feature>
<accession>A0ABN9SPG3</accession>
<dbReference type="Proteomes" id="UP001189429">
    <property type="component" value="Unassembled WGS sequence"/>
</dbReference>
<gene>
    <name evidence="2" type="ORF">PCOR1329_LOCUS31366</name>
</gene>
<organism evidence="2 3">
    <name type="scientific">Prorocentrum cordatum</name>
    <dbReference type="NCBI Taxonomy" id="2364126"/>
    <lineage>
        <taxon>Eukaryota</taxon>
        <taxon>Sar</taxon>
        <taxon>Alveolata</taxon>
        <taxon>Dinophyceae</taxon>
        <taxon>Prorocentrales</taxon>
        <taxon>Prorocentraceae</taxon>
        <taxon>Prorocentrum</taxon>
    </lineage>
</organism>
<dbReference type="EMBL" id="CAUYUJ010012336">
    <property type="protein sequence ID" value="CAK0833773.1"/>
    <property type="molecule type" value="Genomic_DNA"/>
</dbReference>
<proteinExistence type="predicted"/>
<comment type="caution">
    <text evidence="2">The sequence shown here is derived from an EMBL/GenBank/DDBJ whole genome shotgun (WGS) entry which is preliminary data.</text>
</comment>
<feature type="region of interest" description="Disordered" evidence="1">
    <location>
        <begin position="93"/>
        <end position="114"/>
    </location>
</feature>
<protein>
    <submittedName>
        <fullName evidence="2">Uncharacterized protein</fullName>
    </submittedName>
</protein>
<sequence>MSHRATALPRPQRGLGAPGGAFAGRPLRGGRGGAALEGGVAAPSGPCCCQMGQQWPEDAQANAGTLPEHGFPPSCPWHLLAVFPVAAPSSFPARAAGRRRQQVRSGAGTHGGGEATELSGPWLWFASMEARLVAKISLSRR</sequence>
<keyword evidence="3" id="KW-1185">Reference proteome</keyword>
<name>A0ABN9SPG3_9DINO</name>
<evidence type="ECO:0000313" key="2">
    <source>
        <dbReference type="EMBL" id="CAK0833773.1"/>
    </source>
</evidence>
<evidence type="ECO:0000256" key="1">
    <source>
        <dbReference type="SAM" id="MobiDB-lite"/>
    </source>
</evidence>
<feature type="region of interest" description="Disordered" evidence="1">
    <location>
        <begin position="1"/>
        <end position="28"/>
    </location>
</feature>
<reference evidence="2" key="1">
    <citation type="submission" date="2023-10" db="EMBL/GenBank/DDBJ databases">
        <authorList>
            <person name="Chen Y."/>
            <person name="Shah S."/>
            <person name="Dougan E. K."/>
            <person name="Thang M."/>
            <person name="Chan C."/>
        </authorList>
    </citation>
    <scope>NUCLEOTIDE SEQUENCE [LARGE SCALE GENOMIC DNA]</scope>
</reference>
<evidence type="ECO:0000313" key="3">
    <source>
        <dbReference type="Proteomes" id="UP001189429"/>
    </source>
</evidence>